<name>A0A067TZA4_GALM3</name>
<sequence>MSITPARGEVVLQPNYFTSSVYVNALRDDISTLVFRYHEAYSQSGCTKPFALFKAVWLNLGWNWLQFKVFDSRSRQTFLEVTLRLFLERAVKTEAPFTRAVALFGVYLFYYTQVKDTAPALYCLENIPIPCGTSCKLCIEDHYLSLIAMPESLTSPNVLPLQTHIRYILSCLKRDHVFFILPKSELYPMNPRELPREIYAENGGGLSDQTAQKRKGRPARREKGKKARQALESLDEWSLEDHAEQMNDAVADYEASKAVMLDEIPPGSVDSVTRVVVDGLKDVTGGDGAGIDVIAESGIFGLVGKKDLAETLGKRII</sequence>
<dbReference type="EMBL" id="KL142367">
    <property type="protein sequence ID" value="KDR85359.1"/>
    <property type="molecule type" value="Genomic_DNA"/>
</dbReference>
<dbReference type="OrthoDB" id="3253083at2759"/>
<dbReference type="STRING" id="685588.A0A067TZA4"/>
<feature type="compositionally biased region" description="Basic residues" evidence="1">
    <location>
        <begin position="212"/>
        <end position="227"/>
    </location>
</feature>
<feature type="region of interest" description="Disordered" evidence="1">
    <location>
        <begin position="200"/>
        <end position="227"/>
    </location>
</feature>
<dbReference type="Proteomes" id="UP000027222">
    <property type="component" value="Unassembled WGS sequence"/>
</dbReference>
<reference evidence="3" key="1">
    <citation type="journal article" date="2014" name="Proc. Natl. Acad. Sci. U.S.A.">
        <title>Extensive sampling of basidiomycete genomes demonstrates inadequacy of the white-rot/brown-rot paradigm for wood decay fungi.</title>
        <authorList>
            <person name="Riley R."/>
            <person name="Salamov A.A."/>
            <person name="Brown D.W."/>
            <person name="Nagy L.G."/>
            <person name="Floudas D."/>
            <person name="Held B.W."/>
            <person name="Levasseur A."/>
            <person name="Lombard V."/>
            <person name="Morin E."/>
            <person name="Otillar R."/>
            <person name="Lindquist E.A."/>
            <person name="Sun H."/>
            <person name="LaButti K.M."/>
            <person name="Schmutz J."/>
            <person name="Jabbour D."/>
            <person name="Luo H."/>
            <person name="Baker S.E."/>
            <person name="Pisabarro A.G."/>
            <person name="Walton J.D."/>
            <person name="Blanchette R.A."/>
            <person name="Henrissat B."/>
            <person name="Martin F."/>
            <person name="Cullen D."/>
            <person name="Hibbett D.S."/>
            <person name="Grigoriev I.V."/>
        </authorList>
    </citation>
    <scope>NUCLEOTIDE SEQUENCE [LARGE SCALE GENOMIC DNA]</scope>
    <source>
        <strain evidence="3">CBS 339.88</strain>
    </source>
</reference>
<proteinExistence type="predicted"/>
<protein>
    <submittedName>
        <fullName evidence="2">Uncharacterized protein</fullName>
    </submittedName>
</protein>
<dbReference type="AlphaFoldDB" id="A0A067TZA4"/>
<evidence type="ECO:0000313" key="2">
    <source>
        <dbReference type="EMBL" id="KDR85359.1"/>
    </source>
</evidence>
<evidence type="ECO:0000256" key="1">
    <source>
        <dbReference type="SAM" id="MobiDB-lite"/>
    </source>
</evidence>
<keyword evidence="3" id="KW-1185">Reference proteome</keyword>
<dbReference type="HOGENOM" id="CLU_059053_1_0_1"/>
<accession>A0A067TZA4</accession>
<gene>
    <name evidence="2" type="ORF">GALMADRAFT_52449</name>
</gene>
<organism evidence="2 3">
    <name type="scientific">Galerina marginata (strain CBS 339.88)</name>
    <dbReference type="NCBI Taxonomy" id="685588"/>
    <lineage>
        <taxon>Eukaryota</taxon>
        <taxon>Fungi</taxon>
        <taxon>Dikarya</taxon>
        <taxon>Basidiomycota</taxon>
        <taxon>Agaricomycotina</taxon>
        <taxon>Agaricomycetes</taxon>
        <taxon>Agaricomycetidae</taxon>
        <taxon>Agaricales</taxon>
        <taxon>Agaricineae</taxon>
        <taxon>Strophariaceae</taxon>
        <taxon>Galerina</taxon>
    </lineage>
</organism>
<evidence type="ECO:0000313" key="3">
    <source>
        <dbReference type="Proteomes" id="UP000027222"/>
    </source>
</evidence>